<name>A0A0F9KFM1_9ZZZZ</name>
<dbReference type="EMBL" id="LAZR01008135">
    <property type="protein sequence ID" value="KKM80738.1"/>
    <property type="molecule type" value="Genomic_DNA"/>
</dbReference>
<gene>
    <name evidence="1" type="ORF">LCGC14_1336790</name>
</gene>
<protein>
    <submittedName>
        <fullName evidence="1">Uncharacterized protein</fullName>
    </submittedName>
</protein>
<organism evidence="1">
    <name type="scientific">marine sediment metagenome</name>
    <dbReference type="NCBI Taxonomy" id="412755"/>
    <lineage>
        <taxon>unclassified sequences</taxon>
        <taxon>metagenomes</taxon>
        <taxon>ecological metagenomes</taxon>
    </lineage>
</organism>
<feature type="non-terminal residue" evidence="1">
    <location>
        <position position="130"/>
    </location>
</feature>
<reference evidence="1" key="1">
    <citation type="journal article" date="2015" name="Nature">
        <title>Complex archaea that bridge the gap between prokaryotes and eukaryotes.</title>
        <authorList>
            <person name="Spang A."/>
            <person name="Saw J.H."/>
            <person name="Jorgensen S.L."/>
            <person name="Zaremba-Niedzwiedzka K."/>
            <person name="Martijn J."/>
            <person name="Lind A.E."/>
            <person name="van Eijk R."/>
            <person name="Schleper C."/>
            <person name="Guy L."/>
            <person name="Ettema T.J."/>
        </authorList>
    </citation>
    <scope>NUCLEOTIDE SEQUENCE</scope>
</reference>
<comment type="caution">
    <text evidence="1">The sequence shown here is derived from an EMBL/GenBank/DDBJ whole genome shotgun (WGS) entry which is preliminary data.</text>
</comment>
<proteinExistence type="predicted"/>
<evidence type="ECO:0000313" key="1">
    <source>
        <dbReference type="EMBL" id="KKM80738.1"/>
    </source>
</evidence>
<sequence>MVDLEKAKKDALRSLYPKKSFEEVNADFVPTPEVKKDDFTKMGGPITRSGEFDYSADPLMEKVLLDAKKDLHRSKLNALRSMGSTESEDHFYERIGVVKKKQTRNDMTGDKKIEEIDRKLEILSKQRDDF</sequence>
<dbReference type="AlphaFoldDB" id="A0A0F9KFM1"/>
<accession>A0A0F9KFM1</accession>